<accession>A0AAD1UK30</accession>
<sequence length="40" mass="4517">MVKPSLTPSERNAYSEASELDGPFIKICPILKRSIELQRV</sequence>
<dbReference type="AlphaFoldDB" id="A0AAD1UK30"/>
<dbReference type="EMBL" id="CAMPGE010011367">
    <property type="protein sequence ID" value="CAI2370202.1"/>
    <property type="molecule type" value="Genomic_DNA"/>
</dbReference>
<gene>
    <name evidence="1" type="ORF">ECRASSUSDP1_LOCUS11510</name>
</gene>
<evidence type="ECO:0000313" key="1">
    <source>
        <dbReference type="EMBL" id="CAI2370202.1"/>
    </source>
</evidence>
<proteinExistence type="predicted"/>
<comment type="caution">
    <text evidence="1">The sequence shown here is derived from an EMBL/GenBank/DDBJ whole genome shotgun (WGS) entry which is preliminary data.</text>
</comment>
<protein>
    <submittedName>
        <fullName evidence="1">Uncharacterized protein</fullName>
    </submittedName>
</protein>
<name>A0AAD1UK30_EUPCR</name>
<dbReference type="Proteomes" id="UP001295684">
    <property type="component" value="Unassembled WGS sequence"/>
</dbReference>
<reference evidence="1" key="1">
    <citation type="submission" date="2023-07" db="EMBL/GenBank/DDBJ databases">
        <authorList>
            <consortium name="AG Swart"/>
            <person name="Singh M."/>
            <person name="Singh A."/>
            <person name="Seah K."/>
            <person name="Emmerich C."/>
        </authorList>
    </citation>
    <scope>NUCLEOTIDE SEQUENCE</scope>
    <source>
        <strain evidence="1">DP1</strain>
    </source>
</reference>
<evidence type="ECO:0000313" key="2">
    <source>
        <dbReference type="Proteomes" id="UP001295684"/>
    </source>
</evidence>
<organism evidence="1 2">
    <name type="scientific">Euplotes crassus</name>
    <dbReference type="NCBI Taxonomy" id="5936"/>
    <lineage>
        <taxon>Eukaryota</taxon>
        <taxon>Sar</taxon>
        <taxon>Alveolata</taxon>
        <taxon>Ciliophora</taxon>
        <taxon>Intramacronucleata</taxon>
        <taxon>Spirotrichea</taxon>
        <taxon>Hypotrichia</taxon>
        <taxon>Euplotida</taxon>
        <taxon>Euplotidae</taxon>
        <taxon>Moneuplotes</taxon>
    </lineage>
</organism>
<keyword evidence="2" id="KW-1185">Reference proteome</keyword>